<feature type="transmembrane region" description="Helical" evidence="1">
    <location>
        <begin position="235"/>
        <end position="257"/>
    </location>
</feature>
<evidence type="ECO:0000259" key="2">
    <source>
        <dbReference type="PROSITE" id="PS51201"/>
    </source>
</evidence>
<keyword evidence="1" id="KW-0472">Membrane</keyword>
<dbReference type="InterPro" id="IPR036291">
    <property type="entry name" value="NAD(P)-bd_dom_sf"/>
</dbReference>
<dbReference type="PANTHER" id="PTHR43833:SF11">
    <property type="entry name" value="VOLTAGE-GATED POTASSIUM CHANNEL KCH"/>
    <property type="match status" value="1"/>
</dbReference>
<dbReference type="Gene3D" id="1.10.287.70">
    <property type="match status" value="1"/>
</dbReference>
<dbReference type="SUPFAM" id="SSF81324">
    <property type="entry name" value="Voltage-gated potassium channels"/>
    <property type="match status" value="1"/>
</dbReference>
<dbReference type="EMBL" id="JADEXN010000330">
    <property type="protein sequence ID" value="MBE9042291.1"/>
    <property type="molecule type" value="Genomic_DNA"/>
</dbReference>
<keyword evidence="1" id="KW-0812">Transmembrane</keyword>
<evidence type="ECO:0000313" key="3">
    <source>
        <dbReference type="EMBL" id="MBE9042291.1"/>
    </source>
</evidence>
<evidence type="ECO:0000256" key="1">
    <source>
        <dbReference type="SAM" id="Phobius"/>
    </source>
</evidence>
<evidence type="ECO:0000313" key="4">
    <source>
        <dbReference type="Proteomes" id="UP000621799"/>
    </source>
</evidence>
<accession>A0A928VY74</accession>
<reference evidence="3" key="1">
    <citation type="submission" date="2020-10" db="EMBL/GenBank/DDBJ databases">
        <authorList>
            <person name="Castelo-Branco R."/>
            <person name="Eusebio N."/>
            <person name="Adriana R."/>
            <person name="Vieira A."/>
            <person name="Brugerolle De Fraissinette N."/>
            <person name="Rezende De Castro R."/>
            <person name="Schneider M.P."/>
            <person name="Vasconcelos V."/>
            <person name="Leao P.N."/>
        </authorList>
    </citation>
    <scope>NUCLEOTIDE SEQUENCE</scope>
    <source>
        <strain evidence="3">LEGE 11467</strain>
    </source>
</reference>
<comment type="caution">
    <text evidence="3">The sequence shown here is derived from an EMBL/GenBank/DDBJ whole genome shotgun (WGS) entry which is preliminary data.</text>
</comment>
<feature type="domain" description="RCK N-terminal" evidence="2">
    <location>
        <begin position="334"/>
        <end position="453"/>
    </location>
</feature>
<dbReference type="Pfam" id="PF02254">
    <property type="entry name" value="TrkA_N"/>
    <property type="match status" value="2"/>
</dbReference>
<name>A0A928VY74_9CYAN</name>
<protein>
    <submittedName>
        <fullName evidence="3">NAD-binding protein</fullName>
    </submittedName>
</protein>
<dbReference type="PANTHER" id="PTHR43833">
    <property type="entry name" value="POTASSIUM CHANNEL PROTEIN 2-RELATED-RELATED"/>
    <property type="match status" value="1"/>
</dbReference>
<proteinExistence type="predicted"/>
<dbReference type="Proteomes" id="UP000621799">
    <property type="component" value="Unassembled WGS sequence"/>
</dbReference>
<gene>
    <name evidence="3" type="ORF">IQ235_16045</name>
</gene>
<dbReference type="AlphaFoldDB" id="A0A928VY74"/>
<dbReference type="RefSeq" id="WP_264322461.1">
    <property type="nucleotide sequence ID" value="NZ_JADEXN010000330.1"/>
</dbReference>
<dbReference type="InterPro" id="IPR050721">
    <property type="entry name" value="Trk_Ktr_HKT_K-transport"/>
</dbReference>
<keyword evidence="1" id="KW-1133">Transmembrane helix</keyword>
<sequence length="564" mass="61483">MKPRIIVCGLGRTGYKIFSLLRQQGTFVVGISNRALPHETENIVVGDARSSATLIASGILDSHTLILASSDDSLNLAILVQARLLNPKIYIVNRLFNTSLGDRVDRTLAAHVSLSVSALAAPVFAFAALGSQAIGQLTLYQQVWPMHEEYIDRNHPWNGLSLPELWDDLSRMLIYYLPARGNTDLVSAVLEGNRVQVGDRLIVATKPSIRVKKSLRQKFTKLMTRLRQLREQTQSAVLVVLTLLLTIFLATLTYTAINSETSFVDALYFSVGMITGAGGQEEVAEEAPGFIKIFTAAMMLVGAGVIGICYALLNDLILGTRFRKLWKAAPIPPKHHYIVCGLGGIGVQTVKQLQLDGCEVVAIECDPNGRYLGLAQSLNVPVIQGDASVPEILAAANIHTCEALVAVTSNDMTNLEIALTAKGLVPNLRVIVRDRDPQFALRVQQVFEFDSVLSPIELAAPAFAAAALGGRVFGNGMTAGSLWIALSMKITAGHPFCGQRVKEAAMQSDFVPLYLKTPGQIFHAWDLLEARLCEGDILYMTIPANRLEQLWRVSPAQFIDLTKK</sequence>
<dbReference type="SUPFAM" id="SSF51735">
    <property type="entry name" value="NAD(P)-binding Rossmann-fold domains"/>
    <property type="match status" value="2"/>
</dbReference>
<keyword evidence="4" id="KW-1185">Reference proteome</keyword>
<dbReference type="GO" id="GO:0006813">
    <property type="term" value="P:potassium ion transport"/>
    <property type="evidence" value="ECO:0007669"/>
    <property type="project" value="InterPro"/>
</dbReference>
<feature type="transmembrane region" description="Helical" evidence="1">
    <location>
        <begin position="290"/>
        <end position="313"/>
    </location>
</feature>
<dbReference type="PROSITE" id="PS51201">
    <property type="entry name" value="RCK_N"/>
    <property type="match status" value="1"/>
</dbReference>
<dbReference type="InterPro" id="IPR003148">
    <property type="entry name" value="RCK_N"/>
</dbReference>
<organism evidence="3 4">
    <name type="scientific">Zarconia navalis LEGE 11467</name>
    <dbReference type="NCBI Taxonomy" id="1828826"/>
    <lineage>
        <taxon>Bacteria</taxon>
        <taxon>Bacillati</taxon>
        <taxon>Cyanobacteriota</taxon>
        <taxon>Cyanophyceae</taxon>
        <taxon>Oscillatoriophycideae</taxon>
        <taxon>Oscillatoriales</taxon>
        <taxon>Oscillatoriales incertae sedis</taxon>
        <taxon>Zarconia</taxon>
        <taxon>Zarconia navalis</taxon>
    </lineage>
</organism>
<dbReference type="Gene3D" id="3.40.50.720">
    <property type="entry name" value="NAD(P)-binding Rossmann-like Domain"/>
    <property type="match status" value="2"/>
</dbReference>